<accession>A0A4Y7LHL0</accession>
<evidence type="ECO:0000256" key="1">
    <source>
        <dbReference type="ARBA" id="ARBA00004323"/>
    </source>
</evidence>
<dbReference type="InterPro" id="IPR004263">
    <property type="entry name" value="Exostosin"/>
</dbReference>
<evidence type="ECO:0000256" key="3">
    <source>
        <dbReference type="ARBA" id="ARBA00022676"/>
    </source>
</evidence>
<reference evidence="9 10" key="1">
    <citation type="journal article" date="2018" name="Science">
        <title>The opium poppy genome and morphinan production.</title>
        <authorList>
            <person name="Guo L."/>
            <person name="Winzer T."/>
            <person name="Yang X."/>
            <person name="Li Y."/>
            <person name="Ning Z."/>
            <person name="He Z."/>
            <person name="Teodor R."/>
            <person name="Lu Y."/>
            <person name="Bowser T.A."/>
            <person name="Graham I.A."/>
            <person name="Ye K."/>
        </authorList>
    </citation>
    <scope>NUCLEOTIDE SEQUENCE [LARGE SCALE GENOMIC DNA]</scope>
    <source>
        <strain evidence="10">cv. HN1</strain>
        <tissue evidence="9">Leaves</tissue>
    </source>
</reference>
<dbReference type="Pfam" id="PF03016">
    <property type="entry name" value="Exostosin_GT47"/>
    <property type="match status" value="1"/>
</dbReference>
<sequence length="614" mass="70536">MDYEVKSQKLFYRPTKKYQKVAAMKLLVLVMGMIITYILVIQSSSLTRPYGYNLSSLYSTCGKVLKPGMTSLSVEEDVSCRTDLVGFYPSVSLESFVTNTDYLSVEKEIMHGDELPNEKATGGDSDFDFHADQRDWTDGRFPPSPSPSPTQGMELDELESTNKEEQVEYGELSKNDNDLGSKEVSEFSVLQGGPATRTKYTETQIKSEITPASLVTSIHEMSNLLVRSHSTFRSMQPRWSSPRDRELLTARSDIENAPIVDKDTDLYASLFRNISTFKRSYELMERMLKVYVYKEGTKPIFHSPRLKGIYASEGWFMRQLEGNKRFVVNDPTEAHLFYLPFSSRALQGIMHVPISHGLKNLSEYLKNYLDTIAARHPFWNRTGGADHFLAACHDWAPEETNDYMSTCIRALCNADVNVGFKIGKDVSLPETNIHSSKYPLRYLGGEPPLHRRILAFFAGRMHGYLRQILVKHWENKDPDMHVYGGGNMNQKSYIHSMKSSKYCICARGYEVNSPRVVESIFFECVPVIISDNFVPPFFEVLNWEAFAVFVPEKDIPNLKSILLSITEDKYVAMQMNVKKVRQHFLWHTSPLRYDVFHMILHSIWYNRVFQIPDR</sequence>
<dbReference type="PANTHER" id="PTHR11062">
    <property type="entry name" value="EXOSTOSIN HEPARAN SULFATE GLYCOSYLTRANSFERASE -RELATED"/>
    <property type="match status" value="1"/>
</dbReference>
<feature type="transmembrane region" description="Helical" evidence="7">
    <location>
        <begin position="21"/>
        <end position="40"/>
    </location>
</feature>
<keyword evidence="7" id="KW-0812">Transmembrane</keyword>
<dbReference type="AlphaFoldDB" id="A0A4Y7LHL0"/>
<feature type="compositionally biased region" description="Basic and acidic residues" evidence="6">
    <location>
        <begin position="127"/>
        <end position="138"/>
    </location>
</feature>
<gene>
    <name evidence="9" type="ORF">C5167_047768</name>
</gene>
<protein>
    <recommendedName>
        <fullName evidence="8">Exostosin GT47 domain-containing protein</fullName>
    </recommendedName>
</protein>
<evidence type="ECO:0000313" key="10">
    <source>
        <dbReference type="Proteomes" id="UP000316621"/>
    </source>
</evidence>
<keyword evidence="7" id="KW-1133">Transmembrane helix</keyword>
<dbReference type="GO" id="GO:0000139">
    <property type="term" value="C:Golgi membrane"/>
    <property type="evidence" value="ECO:0007669"/>
    <property type="project" value="UniProtKB-SubCell"/>
</dbReference>
<keyword evidence="3" id="KW-0328">Glycosyltransferase</keyword>
<dbReference type="Gramene" id="RZC84984">
    <property type="protein sequence ID" value="RZC84984"/>
    <property type="gene ID" value="C5167_047768"/>
</dbReference>
<organism evidence="9 10">
    <name type="scientific">Papaver somniferum</name>
    <name type="common">Opium poppy</name>
    <dbReference type="NCBI Taxonomy" id="3469"/>
    <lineage>
        <taxon>Eukaryota</taxon>
        <taxon>Viridiplantae</taxon>
        <taxon>Streptophyta</taxon>
        <taxon>Embryophyta</taxon>
        <taxon>Tracheophyta</taxon>
        <taxon>Spermatophyta</taxon>
        <taxon>Magnoliopsida</taxon>
        <taxon>Ranunculales</taxon>
        <taxon>Papaveraceae</taxon>
        <taxon>Papaveroideae</taxon>
        <taxon>Papaver</taxon>
    </lineage>
</organism>
<evidence type="ECO:0000256" key="7">
    <source>
        <dbReference type="SAM" id="Phobius"/>
    </source>
</evidence>
<keyword evidence="4" id="KW-0735">Signal-anchor</keyword>
<evidence type="ECO:0000256" key="4">
    <source>
        <dbReference type="ARBA" id="ARBA00022968"/>
    </source>
</evidence>
<proteinExistence type="inferred from homology"/>
<evidence type="ECO:0000313" key="9">
    <source>
        <dbReference type="EMBL" id="RZC84984.1"/>
    </source>
</evidence>
<name>A0A4Y7LHL0_PAPSO</name>
<evidence type="ECO:0000256" key="5">
    <source>
        <dbReference type="ARBA" id="ARBA00023034"/>
    </source>
</evidence>
<dbReference type="EMBL" id="CM010725">
    <property type="protein sequence ID" value="RZC84984.1"/>
    <property type="molecule type" value="Genomic_DNA"/>
</dbReference>
<keyword evidence="3" id="KW-0808">Transferase</keyword>
<keyword evidence="10" id="KW-1185">Reference proteome</keyword>
<comment type="subcellular location">
    <subcellularLocation>
        <location evidence="1">Golgi apparatus membrane</location>
        <topology evidence="1">Single-pass type II membrane protein</topology>
    </subcellularLocation>
</comment>
<keyword evidence="5" id="KW-0333">Golgi apparatus</keyword>
<evidence type="ECO:0000259" key="8">
    <source>
        <dbReference type="Pfam" id="PF03016"/>
    </source>
</evidence>
<feature type="domain" description="Exostosin GT47" evidence="8">
    <location>
        <begin position="285"/>
        <end position="563"/>
    </location>
</feature>
<evidence type="ECO:0000256" key="2">
    <source>
        <dbReference type="ARBA" id="ARBA00010271"/>
    </source>
</evidence>
<feature type="region of interest" description="Disordered" evidence="6">
    <location>
        <begin position="113"/>
        <end position="180"/>
    </location>
</feature>
<evidence type="ECO:0000256" key="6">
    <source>
        <dbReference type="SAM" id="MobiDB-lite"/>
    </source>
</evidence>
<dbReference type="OMA" id="HQSRTSH"/>
<comment type="similarity">
    <text evidence="2">Belongs to the glycosyltransferase 47 family.</text>
</comment>
<dbReference type="Proteomes" id="UP000316621">
    <property type="component" value="Chromosome 11"/>
</dbReference>
<keyword evidence="7" id="KW-0472">Membrane</keyword>
<dbReference type="OrthoDB" id="1924787at2759"/>
<feature type="compositionally biased region" description="Basic and acidic residues" evidence="6">
    <location>
        <begin position="160"/>
        <end position="180"/>
    </location>
</feature>
<dbReference type="PANTHER" id="PTHR11062:SF210">
    <property type="entry name" value="EXOSTOSIN FAMILY PROTEIN"/>
    <property type="match status" value="1"/>
</dbReference>
<dbReference type="GO" id="GO:0016757">
    <property type="term" value="F:glycosyltransferase activity"/>
    <property type="evidence" value="ECO:0007669"/>
    <property type="project" value="UniProtKB-KW"/>
</dbReference>
<dbReference type="InterPro" id="IPR040911">
    <property type="entry name" value="Exostosin_GT47"/>
</dbReference>